<evidence type="ECO:0000256" key="2">
    <source>
        <dbReference type="ARBA" id="ARBA00004749"/>
    </source>
</evidence>
<evidence type="ECO:0000256" key="7">
    <source>
        <dbReference type="ARBA" id="ARBA00023033"/>
    </source>
</evidence>
<dbReference type="InterPro" id="IPR011295">
    <property type="entry name" value="UbiH"/>
</dbReference>
<sequence>MASLTKAAEPEAAVSQDIGSKVDIAIAGGGMAGLTLAWALLQARPTLRIAVIEQQAAVERSVSFDSRSIALAAASVQQLQAWQLWPELGTKACAIRHIHVSDRGHFGKCYLQADQFGLTEFGAVLEVEHLGQLLQQRLRTVPKQQLLMLQPEQIASLHQHKEQVELQLASGKALSARLLVVCEGGLSPTRQLAGFALSSEHYEQTAVIANLALAEPHQGRAYERFTADGPIALLPLPDKRYSLVWTTSPAQAISLMQLSDDEFTAAAQQAFGYRAGVFTKSGARACYPLTLRRSDSPVRHRIALLGNSLHSLHPIAGQGFNLALRDIAALVQLVQMAQQTPTAMGDYAMLRQYQLVREADMQQVMTLTDGLVRLFSNRSRLVALGRNLGLLGMLLCDDLQQPLARQAMGYSAMQRMQAQLKEYSNDAAL</sequence>
<dbReference type="Gene3D" id="3.50.50.60">
    <property type="entry name" value="FAD/NAD(P)-binding domain"/>
    <property type="match status" value="2"/>
</dbReference>
<proteinExistence type="inferred from homology"/>
<comment type="pathway">
    <text evidence="2">Cofactor biosynthesis; ubiquinone biosynthesis.</text>
</comment>
<organism evidence="9 10">
    <name type="scientific">Alkalimonas cellulosilytica</name>
    <dbReference type="NCBI Taxonomy" id="3058395"/>
    <lineage>
        <taxon>Bacteria</taxon>
        <taxon>Pseudomonadati</taxon>
        <taxon>Pseudomonadota</taxon>
        <taxon>Gammaproteobacteria</taxon>
        <taxon>Alkalimonas</taxon>
    </lineage>
</organism>
<keyword evidence="5" id="KW-0274">FAD</keyword>
<dbReference type="InterPro" id="IPR036188">
    <property type="entry name" value="FAD/NAD-bd_sf"/>
</dbReference>
<comment type="cofactor">
    <cofactor evidence="1">
        <name>FAD</name>
        <dbReference type="ChEBI" id="CHEBI:57692"/>
    </cofactor>
</comment>
<gene>
    <name evidence="9" type="primary">ubiH</name>
    <name evidence="9" type="synonym">visB</name>
    <name evidence="9" type="ORF">QWY20_00600</name>
</gene>
<evidence type="ECO:0000256" key="6">
    <source>
        <dbReference type="ARBA" id="ARBA00023002"/>
    </source>
</evidence>
<dbReference type="NCBIfam" id="TIGR01988">
    <property type="entry name" value="Ubi-OHases"/>
    <property type="match status" value="1"/>
</dbReference>
<comment type="similarity">
    <text evidence="3">Belongs to the UbiH/COQ6 family.</text>
</comment>
<dbReference type="PANTHER" id="PTHR43876:SF8">
    <property type="entry name" value="2-OCTAPRENYL-6-METHOXYPHENOL HYDROXYLASE"/>
    <property type="match status" value="1"/>
</dbReference>
<dbReference type="NCBIfam" id="NF004356">
    <property type="entry name" value="PRK05732.1"/>
    <property type="match status" value="1"/>
</dbReference>
<evidence type="ECO:0000256" key="4">
    <source>
        <dbReference type="ARBA" id="ARBA00022630"/>
    </source>
</evidence>
<dbReference type="Pfam" id="PF01494">
    <property type="entry name" value="FAD_binding_3"/>
    <property type="match status" value="1"/>
</dbReference>
<keyword evidence="7" id="KW-0503">Monooxygenase</keyword>
<keyword evidence="10" id="KW-1185">Reference proteome</keyword>
<dbReference type="EC" id="1.14.13.-" evidence="9"/>
<evidence type="ECO:0000313" key="9">
    <source>
        <dbReference type="EMBL" id="MEE1999938.1"/>
    </source>
</evidence>
<evidence type="ECO:0000256" key="1">
    <source>
        <dbReference type="ARBA" id="ARBA00001974"/>
    </source>
</evidence>
<keyword evidence="6 9" id="KW-0560">Oxidoreductase</keyword>
<dbReference type="SUPFAM" id="SSF51905">
    <property type="entry name" value="FAD/NAD(P)-binding domain"/>
    <property type="match status" value="1"/>
</dbReference>
<evidence type="ECO:0000313" key="10">
    <source>
        <dbReference type="Proteomes" id="UP001336314"/>
    </source>
</evidence>
<dbReference type="PRINTS" id="PR00420">
    <property type="entry name" value="RNGMNOXGNASE"/>
</dbReference>
<dbReference type="NCBIfam" id="TIGR01984">
    <property type="entry name" value="UbiH"/>
    <property type="match status" value="1"/>
</dbReference>
<evidence type="ECO:0000256" key="5">
    <source>
        <dbReference type="ARBA" id="ARBA00022827"/>
    </source>
</evidence>
<dbReference type="InterPro" id="IPR051205">
    <property type="entry name" value="UbiH/COQ6_monooxygenase"/>
</dbReference>
<keyword evidence="4" id="KW-0285">Flavoprotein</keyword>
<evidence type="ECO:0000256" key="3">
    <source>
        <dbReference type="ARBA" id="ARBA00005349"/>
    </source>
</evidence>
<dbReference type="EMBL" id="JAUHLI010000001">
    <property type="protein sequence ID" value="MEE1999938.1"/>
    <property type="molecule type" value="Genomic_DNA"/>
</dbReference>
<dbReference type="InterPro" id="IPR010971">
    <property type="entry name" value="UbiH/COQ6"/>
</dbReference>
<dbReference type="Proteomes" id="UP001336314">
    <property type="component" value="Unassembled WGS sequence"/>
</dbReference>
<dbReference type="InterPro" id="IPR002938">
    <property type="entry name" value="FAD-bd"/>
</dbReference>
<dbReference type="GO" id="GO:0016491">
    <property type="term" value="F:oxidoreductase activity"/>
    <property type="evidence" value="ECO:0007669"/>
    <property type="project" value="UniProtKB-KW"/>
</dbReference>
<accession>A0ABU7J0B8</accession>
<reference evidence="9 10" key="1">
    <citation type="submission" date="2023-07" db="EMBL/GenBank/DDBJ databases">
        <title>Alkalimonas sp., MEB108 novel, alkaliphilic bacterium isolated from Lonar Lake, India.</title>
        <authorList>
            <person name="Joshi A."/>
            <person name="Thite S."/>
        </authorList>
    </citation>
    <scope>NUCLEOTIDE SEQUENCE [LARGE SCALE GENOMIC DNA]</scope>
    <source>
        <strain evidence="9 10">MEB108</strain>
    </source>
</reference>
<evidence type="ECO:0000259" key="8">
    <source>
        <dbReference type="Pfam" id="PF01494"/>
    </source>
</evidence>
<dbReference type="PANTHER" id="PTHR43876">
    <property type="entry name" value="UBIQUINONE BIOSYNTHESIS MONOOXYGENASE COQ6, MITOCHONDRIAL"/>
    <property type="match status" value="1"/>
</dbReference>
<name>A0ABU7J0B8_9GAMM</name>
<comment type="caution">
    <text evidence="9">The sequence shown here is derived from an EMBL/GenBank/DDBJ whole genome shotgun (WGS) entry which is preliminary data.</text>
</comment>
<feature type="domain" description="FAD-binding" evidence="8">
    <location>
        <begin position="21"/>
        <end position="365"/>
    </location>
</feature>
<protein>
    <submittedName>
        <fullName evidence="9">2-octaprenyl-6-methoxyphenyl hydroxylase</fullName>
        <ecNumber evidence="9">1.14.13.-</ecNumber>
    </submittedName>
</protein>
<dbReference type="RefSeq" id="WP_330127098.1">
    <property type="nucleotide sequence ID" value="NZ_JAUHLI010000001.1"/>
</dbReference>